<feature type="compositionally biased region" description="Basic and acidic residues" evidence="9">
    <location>
        <begin position="696"/>
        <end position="711"/>
    </location>
</feature>
<feature type="transmembrane region" description="Helical" evidence="10">
    <location>
        <begin position="412"/>
        <end position="432"/>
    </location>
</feature>
<protein>
    <submittedName>
        <fullName evidence="12">59b8f7b1-92bf-4168-bb1f-351739094e41</fullName>
    </submittedName>
</protein>
<feature type="compositionally biased region" description="Basic and acidic residues" evidence="9">
    <location>
        <begin position="759"/>
        <end position="768"/>
    </location>
</feature>
<feature type="transmembrane region" description="Helical" evidence="10">
    <location>
        <begin position="79"/>
        <end position="99"/>
    </location>
</feature>
<evidence type="ECO:0000313" key="12">
    <source>
        <dbReference type="EMBL" id="SPQ23254.1"/>
    </source>
</evidence>
<evidence type="ECO:0000256" key="9">
    <source>
        <dbReference type="SAM" id="MobiDB-lite"/>
    </source>
</evidence>
<dbReference type="EMBL" id="OUUZ01000010">
    <property type="protein sequence ID" value="SPQ23254.1"/>
    <property type="molecule type" value="Genomic_DNA"/>
</dbReference>
<evidence type="ECO:0000256" key="5">
    <source>
        <dbReference type="ARBA" id="ARBA00023065"/>
    </source>
</evidence>
<dbReference type="PANTHER" id="PTHR11003">
    <property type="entry name" value="POTASSIUM CHANNEL, SUBFAMILY K"/>
    <property type="match status" value="1"/>
</dbReference>
<evidence type="ECO:0000256" key="1">
    <source>
        <dbReference type="ARBA" id="ARBA00004141"/>
    </source>
</evidence>
<dbReference type="FunFam" id="1.10.287.70:FF:000182">
    <property type="entry name" value="Outward-rectifier potassium channel TOK1"/>
    <property type="match status" value="1"/>
</dbReference>
<evidence type="ECO:0000256" key="7">
    <source>
        <dbReference type="ARBA" id="ARBA00023303"/>
    </source>
</evidence>
<evidence type="ECO:0000256" key="10">
    <source>
        <dbReference type="SAM" id="Phobius"/>
    </source>
</evidence>
<dbReference type="Proteomes" id="UP000289323">
    <property type="component" value="Unassembled WGS sequence"/>
</dbReference>
<evidence type="ECO:0000259" key="11">
    <source>
        <dbReference type="Pfam" id="PF07885"/>
    </source>
</evidence>
<dbReference type="PRINTS" id="PR01333">
    <property type="entry name" value="2POREKCHANEL"/>
</dbReference>
<feature type="transmembrane region" description="Helical" evidence="10">
    <location>
        <begin position="34"/>
        <end position="58"/>
    </location>
</feature>
<keyword evidence="6 10" id="KW-0472">Membrane</keyword>
<keyword evidence="7 8" id="KW-0407">Ion channel</keyword>
<dbReference type="InterPro" id="IPR003280">
    <property type="entry name" value="2pore_dom_K_chnl"/>
</dbReference>
<keyword evidence="4 10" id="KW-1133">Transmembrane helix</keyword>
<evidence type="ECO:0000256" key="3">
    <source>
        <dbReference type="ARBA" id="ARBA00022692"/>
    </source>
</evidence>
<feature type="transmembrane region" description="Helical" evidence="10">
    <location>
        <begin position="119"/>
        <end position="138"/>
    </location>
</feature>
<feature type="compositionally biased region" description="Gly residues" evidence="9">
    <location>
        <begin position="742"/>
        <end position="756"/>
    </location>
</feature>
<feature type="domain" description="Potassium channel" evidence="11">
    <location>
        <begin position="360"/>
        <end position="436"/>
    </location>
</feature>
<dbReference type="InterPro" id="IPR013099">
    <property type="entry name" value="K_chnl_dom"/>
</dbReference>
<proteinExistence type="inferred from homology"/>
<dbReference type="FunFam" id="1.10.287.70:FF:000170">
    <property type="entry name" value="Outward-rectifier potassium channel TOK1"/>
    <property type="match status" value="1"/>
</dbReference>
<dbReference type="GO" id="GO:0030322">
    <property type="term" value="P:stabilization of membrane potential"/>
    <property type="evidence" value="ECO:0007669"/>
    <property type="project" value="TreeGrafter"/>
</dbReference>
<accession>A0A3S4AQ97</accession>
<feature type="region of interest" description="Disordered" evidence="9">
    <location>
        <begin position="485"/>
        <end position="609"/>
    </location>
</feature>
<dbReference type="SUPFAM" id="SSF81324">
    <property type="entry name" value="Voltage-gated potassium channels"/>
    <property type="match status" value="2"/>
</dbReference>
<feature type="transmembrane region" description="Helical" evidence="10">
    <location>
        <begin position="252"/>
        <end position="272"/>
    </location>
</feature>
<comment type="similarity">
    <text evidence="8">Belongs to the two pore domain potassium channel (TC 1.A.1.8) family.</text>
</comment>
<evidence type="ECO:0000256" key="6">
    <source>
        <dbReference type="ARBA" id="ARBA00023136"/>
    </source>
</evidence>
<dbReference type="Pfam" id="PF07885">
    <property type="entry name" value="Ion_trans_2"/>
    <property type="match status" value="2"/>
</dbReference>
<feature type="compositionally biased region" description="Low complexity" evidence="9">
    <location>
        <begin position="583"/>
        <end position="609"/>
    </location>
</feature>
<comment type="subcellular location">
    <subcellularLocation>
        <location evidence="1">Membrane</location>
        <topology evidence="1">Multi-pass membrane protein</topology>
    </subcellularLocation>
</comment>
<evidence type="ECO:0000313" key="13">
    <source>
        <dbReference type="Proteomes" id="UP000289323"/>
    </source>
</evidence>
<evidence type="ECO:0000256" key="2">
    <source>
        <dbReference type="ARBA" id="ARBA00022448"/>
    </source>
</evidence>
<organism evidence="12 13">
    <name type="scientific">Thermothielavioides terrestris</name>
    <dbReference type="NCBI Taxonomy" id="2587410"/>
    <lineage>
        <taxon>Eukaryota</taxon>
        <taxon>Fungi</taxon>
        <taxon>Dikarya</taxon>
        <taxon>Ascomycota</taxon>
        <taxon>Pezizomycotina</taxon>
        <taxon>Sordariomycetes</taxon>
        <taxon>Sordariomycetidae</taxon>
        <taxon>Sordariales</taxon>
        <taxon>Chaetomiaceae</taxon>
        <taxon>Thermothielavioides</taxon>
    </lineage>
</organism>
<gene>
    <name evidence="12" type="ORF">TT172_LOCUS5673</name>
</gene>
<sequence length="818" mass="91227">MNDASAEIDEHVSRQAAHDWAHLDPSRWWFASSAFPMIAGTLGPVASAFSICALVKPWRQSYPPGASVDSAPFVRDPPWLTAINAVQLAIALLANMALLLNMARRLSFSIAQPITIVGWYISSLALVALTATAAGPLVMQPADEFIWSQAFYYAIYSATLYFLVASLMVVTYMGAQTGHYRKEFMLTPSQRTLMMQTIMFLMYLLVGALVFGKIEGWTYLDAVYWAAVTLFTVGFGDFYANTTLGRALLMPYSLIGIVSLGLVIGSIRSLVLDRGKRRLGARMVEKSRRRTLRHMTRKGTDDILVPIRDDPLSLTSVRTDTLGLTEFERREREFKLMRKIQEKAAHRRRWVAMGVSTSTWLVLWLAGARVFQACEERYQGWTYFNGLYFAFVSLTTIGYGDMTPVSNAGKSFWVFWALLALPTTTVLISNAGDTVVKAIRDATDQIATVTILPGELGFRKDLKRLLRTLSCGILFEEDIEDDPPGFLGQSQRLKPNATNGANGANPEDDDAQETMQQDEADLEAEAADSSQAKQKRAERDQYDEDHSQQIEANAAEETYTSRRSRKPSPDPHPFSSNNHITFSTPSASTRPSSSSHLARSRTSLSNNSNNIHHHLHRLHHAQSFPRHHLPPIPTSRHEYRVVLVDEIRRVAQHLRHHPPRKYTFHEWAWYLRLMGEDEADAERHRRPNPHVHHSKRDRDRERDRDRDRDRLVVGPRRKTGGGALPGGAAAAAAAANGGGVGSGGGNGGGGGEGQGEGNDELKREEESHPLPWSWVGSRSPLMGSQEEAEWILERLIARLAEELRAEAERAGQQEEPAG</sequence>
<feature type="compositionally biased region" description="Basic and acidic residues" evidence="9">
    <location>
        <begin position="535"/>
        <end position="548"/>
    </location>
</feature>
<keyword evidence="2 8" id="KW-0813">Transport</keyword>
<dbReference type="GO" id="GO:0005886">
    <property type="term" value="C:plasma membrane"/>
    <property type="evidence" value="ECO:0007669"/>
    <property type="project" value="TreeGrafter"/>
</dbReference>
<evidence type="ECO:0000256" key="8">
    <source>
        <dbReference type="RuleBase" id="RU003857"/>
    </source>
</evidence>
<dbReference type="PANTHER" id="PTHR11003:SF301">
    <property type="entry name" value="POTASSIUM CHANNEL PROTEIN"/>
    <property type="match status" value="1"/>
</dbReference>
<name>A0A3S4AQ97_9PEZI</name>
<feature type="compositionally biased region" description="Basic residues" evidence="9">
    <location>
        <begin position="684"/>
        <end position="695"/>
    </location>
</feature>
<feature type="compositionally biased region" description="Low complexity" evidence="9">
    <location>
        <begin position="496"/>
        <end position="505"/>
    </location>
</feature>
<keyword evidence="3 8" id="KW-0812">Transmembrane</keyword>
<dbReference type="AlphaFoldDB" id="A0A3S4AQ97"/>
<feature type="transmembrane region" description="Helical" evidence="10">
    <location>
        <begin position="350"/>
        <end position="371"/>
    </location>
</feature>
<evidence type="ECO:0000256" key="4">
    <source>
        <dbReference type="ARBA" id="ARBA00022989"/>
    </source>
</evidence>
<feature type="transmembrane region" description="Helical" evidence="10">
    <location>
        <begin position="223"/>
        <end position="240"/>
    </location>
</feature>
<feature type="transmembrane region" description="Helical" evidence="10">
    <location>
        <begin position="150"/>
        <end position="173"/>
    </location>
</feature>
<feature type="region of interest" description="Disordered" evidence="9">
    <location>
        <begin position="742"/>
        <end position="784"/>
    </location>
</feature>
<feature type="domain" description="Potassium channel" evidence="11">
    <location>
        <begin position="199"/>
        <end position="270"/>
    </location>
</feature>
<dbReference type="GO" id="GO:0015271">
    <property type="term" value="F:outward rectifier potassium channel activity"/>
    <property type="evidence" value="ECO:0007669"/>
    <property type="project" value="TreeGrafter"/>
</dbReference>
<dbReference type="Gene3D" id="1.10.287.70">
    <property type="match status" value="2"/>
</dbReference>
<dbReference type="GO" id="GO:0022841">
    <property type="term" value="F:potassium ion leak channel activity"/>
    <property type="evidence" value="ECO:0007669"/>
    <property type="project" value="TreeGrafter"/>
</dbReference>
<keyword evidence="5 8" id="KW-0406">Ion transport</keyword>
<feature type="transmembrane region" description="Helical" evidence="10">
    <location>
        <begin position="193"/>
        <end position="211"/>
    </location>
</feature>
<reference evidence="12 13" key="1">
    <citation type="submission" date="2018-04" db="EMBL/GenBank/DDBJ databases">
        <authorList>
            <person name="Huttner S."/>
            <person name="Dainat J."/>
        </authorList>
    </citation>
    <scope>NUCLEOTIDE SEQUENCE [LARGE SCALE GENOMIC DNA]</scope>
</reference>
<feature type="transmembrane region" description="Helical" evidence="10">
    <location>
        <begin position="383"/>
        <end position="400"/>
    </location>
</feature>
<feature type="region of interest" description="Disordered" evidence="9">
    <location>
        <begin position="681"/>
        <end position="728"/>
    </location>
</feature>
<feature type="compositionally biased region" description="Acidic residues" evidence="9">
    <location>
        <begin position="506"/>
        <end position="526"/>
    </location>
</feature>